<evidence type="ECO:0000313" key="4">
    <source>
        <dbReference type="Proteomes" id="UP000183090"/>
    </source>
</evidence>
<accession>A0A0F7D4P6</accession>
<evidence type="ECO:0000313" key="3">
    <source>
        <dbReference type="Proteomes" id="UP000034029"/>
    </source>
</evidence>
<name>A0A0F7D4P6_9STAP</name>
<dbReference type="InterPro" id="IPR050563">
    <property type="entry name" value="4-hydroxybenzoyl-CoA_TE"/>
</dbReference>
<reference evidence="3" key="2">
    <citation type="submission" date="2015-04" db="EMBL/GenBank/DDBJ databases">
        <title>Complete genome sequence of Salinicoccus halodurans strain H3B36, isolated from the Qaidam basin of China.</title>
        <authorList>
            <person name="Ma Y."/>
            <person name="Jiang K."/>
            <person name="Xue Y."/>
        </authorList>
    </citation>
    <scope>NUCLEOTIDE SEQUENCE [LARGE SCALE GENOMIC DNA]</scope>
    <source>
        <strain evidence="3">H3B36</strain>
    </source>
</reference>
<dbReference type="PANTHER" id="PTHR31793">
    <property type="entry name" value="4-HYDROXYBENZOYL-COA THIOESTERASE FAMILY MEMBER"/>
    <property type="match status" value="1"/>
</dbReference>
<sequence>MEKLFEYETTVPESWVDHNGHMNDAEYNRAFSDAGMAWLSELGLGESKIEELSYTIFTLESHIVYQKEVFAQDEITVEIRLHDFDAKRLHVFMTLRNPKGDACATYEVMYMGMDQKAGRPAPFPEFFADAVKKYYDAQDNDAEIKELGRKIGIRR</sequence>
<dbReference type="AlphaFoldDB" id="A0A0F7D4P6"/>
<dbReference type="Proteomes" id="UP000183090">
    <property type="component" value="Unassembled WGS sequence"/>
</dbReference>
<keyword evidence="3" id="KW-1185">Reference proteome</keyword>
<dbReference type="EMBL" id="FOTB01000005">
    <property type="protein sequence ID" value="SFK89358.1"/>
    <property type="molecule type" value="Genomic_DNA"/>
</dbReference>
<dbReference type="InterPro" id="IPR029069">
    <property type="entry name" value="HotDog_dom_sf"/>
</dbReference>
<proteinExistence type="predicted"/>
<dbReference type="RefSeq" id="WP_046790782.1">
    <property type="nucleotide sequence ID" value="NZ_CP011366.1"/>
</dbReference>
<dbReference type="Gene3D" id="3.10.129.10">
    <property type="entry name" value="Hotdog Thioesterase"/>
    <property type="match status" value="1"/>
</dbReference>
<keyword evidence="2" id="KW-0378">Hydrolase</keyword>
<gene>
    <name evidence="1" type="ORF">AAT16_10605</name>
    <name evidence="2" type="ORF">SAMN05216235_2335</name>
</gene>
<dbReference type="GO" id="GO:0047617">
    <property type="term" value="F:fatty acyl-CoA hydrolase activity"/>
    <property type="evidence" value="ECO:0007669"/>
    <property type="project" value="TreeGrafter"/>
</dbReference>
<reference evidence="2 4" key="3">
    <citation type="submission" date="2016-10" db="EMBL/GenBank/DDBJ databases">
        <authorList>
            <person name="Varghese N."/>
            <person name="Submissions S."/>
        </authorList>
    </citation>
    <scope>NUCLEOTIDE SEQUENCE [LARGE SCALE GENOMIC DNA]</scope>
    <source>
        <strain evidence="2 4">CGMCC 1.6501</strain>
    </source>
</reference>
<evidence type="ECO:0000313" key="2">
    <source>
        <dbReference type="EMBL" id="SFK89358.1"/>
    </source>
</evidence>
<dbReference type="KEGG" id="shv:AAT16_10605"/>
<protein>
    <submittedName>
        <fullName evidence="2">Acyl-CoA thioester hydrolase</fullName>
    </submittedName>
    <submittedName>
        <fullName evidence="1">Thioesterase</fullName>
    </submittedName>
</protein>
<reference evidence="1 3" key="1">
    <citation type="journal article" date="2015" name="Int. J. Syst. Evol. Microbiol.">
        <title>Complete genome sequence of Salinicoccus halodurans H3B36, isolated from the Qaidam Basin in China.</title>
        <authorList>
            <person name="Jiang K."/>
            <person name="Xue Y."/>
            <person name="Ma Y."/>
        </authorList>
    </citation>
    <scope>NUCLEOTIDE SEQUENCE [LARGE SCALE GENOMIC DNA]</scope>
    <source>
        <strain evidence="1 3">H3B36</strain>
    </source>
</reference>
<dbReference type="Pfam" id="PF13279">
    <property type="entry name" value="4HBT_2"/>
    <property type="match status" value="1"/>
</dbReference>
<dbReference type="Proteomes" id="UP000034029">
    <property type="component" value="Chromosome"/>
</dbReference>
<organism evidence="2 4">
    <name type="scientific">Salinicoccus halodurans</name>
    <dbReference type="NCBI Taxonomy" id="407035"/>
    <lineage>
        <taxon>Bacteria</taxon>
        <taxon>Bacillati</taxon>
        <taxon>Bacillota</taxon>
        <taxon>Bacilli</taxon>
        <taxon>Bacillales</taxon>
        <taxon>Staphylococcaceae</taxon>
        <taxon>Salinicoccus</taxon>
    </lineage>
</organism>
<dbReference type="SUPFAM" id="SSF54637">
    <property type="entry name" value="Thioesterase/thiol ester dehydrase-isomerase"/>
    <property type="match status" value="1"/>
</dbReference>
<dbReference type="CDD" id="cd00586">
    <property type="entry name" value="4HBT"/>
    <property type="match status" value="1"/>
</dbReference>
<dbReference type="PANTHER" id="PTHR31793:SF2">
    <property type="entry name" value="BLR1345 PROTEIN"/>
    <property type="match status" value="1"/>
</dbReference>
<evidence type="ECO:0000313" key="1">
    <source>
        <dbReference type="EMBL" id="AKG74600.1"/>
    </source>
</evidence>
<dbReference type="EMBL" id="CP011366">
    <property type="protein sequence ID" value="AKG74600.1"/>
    <property type="molecule type" value="Genomic_DNA"/>
</dbReference>